<evidence type="ECO:0000313" key="3">
    <source>
        <dbReference type="Proteomes" id="UP000584374"/>
    </source>
</evidence>
<dbReference type="RefSeq" id="WP_312864550.1">
    <property type="nucleotide sequence ID" value="NZ_JACHIW010000002.1"/>
</dbReference>
<evidence type="ECO:0000256" key="1">
    <source>
        <dbReference type="SAM" id="MobiDB-lite"/>
    </source>
</evidence>
<gene>
    <name evidence="2" type="ORF">BJ970_006256</name>
</gene>
<feature type="compositionally biased region" description="Gly residues" evidence="1">
    <location>
        <begin position="182"/>
        <end position="192"/>
    </location>
</feature>
<dbReference type="Proteomes" id="UP000584374">
    <property type="component" value="Unassembled WGS sequence"/>
</dbReference>
<name>A0A840QF31_9PSEU</name>
<proteinExistence type="predicted"/>
<dbReference type="EMBL" id="JACHIW010000002">
    <property type="protein sequence ID" value="MBB5158657.1"/>
    <property type="molecule type" value="Genomic_DNA"/>
</dbReference>
<reference evidence="2 3" key="1">
    <citation type="submission" date="2020-08" db="EMBL/GenBank/DDBJ databases">
        <title>Sequencing the genomes of 1000 actinobacteria strains.</title>
        <authorList>
            <person name="Klenk H.-P."/>
        </authorList>
    </citation>
    <scope>NUCLEOTIDE SEQUENCE [LARGE SCALE GENOMIC DNA]</scope>
    <source>
        <strain evidence="2 3">DSM 45584</strain>
    </source>
</reference>
<protein>
    <submittedName>
        <fullName evidence="2">Uncharacterized protein</fullName>
    </submittedName>
</protein>
<keyword evidence="3" id="KW-1185">Reference proteome</keyword>
<dbReference type="AlphaFoldDB" id="A0A840QF31"/>
<evidence type="ECO:0000313" key="2">
    <source>
        <dbReference type="EMBL" id="MBB5158657.1"/>
    </source>
</evidence>
<comment type="caution">
    <text evidence="2">The sequence shown here is derived from an EMBL/GenBank/DDBJ whole genome shotgun (WGS) entry which is preliminary data.</text>
</comment>
<accession>A0A840QF31</accession>
<feature type="region of interest" description="Disordered" evidence="1">
    <location>
        <begin position="177"/>
        <end position="263"/>
    </location>
</feature>
<organism evidence="2 3">
    <name type="scientific">Saccharopolyspora phatthalungensis</name>
    <dbReference type="NCBI Taxonomy" id="664693"/>
    <lineage>
        <taxon>Bacteria</taxon>
        <taxon>Bacillati</taxon>
        <taxon>Actinomycetota</taxon>
        <taxon>Actinomycetes</taxon>
        <taxon>Pseudonocardiales</taxon>
        <taxon>Pseudonocardiaceae</taxon>
        <taxon>Saccharopolyspora</taxon>
    </lineage>
</organism>
<feature type="compositionally biased region" description="Basic and acidic residues" evidence="1">
    <location>
        <begin position="209"/>
        <end position="244"/>
    </location>
</feature>
<sequence length="263" mass="26971">MAEDEISEAELAAAGAEPDVLLDVPNLSVEEIKVEVEDLRARVSLQAEVLDLVKLNVGADVALGRVSLTISGVQAEALLKVRLDTVARILERVLTTIDRNPQIIEQAVRSVEPALRGAGEAVSEVGRGAREAVEDLGGGVGEAVEEVGTGAAKSVESVGRGAGDAVGEVGRGAGEAAKEVGRGAGGAVGGVGEAARDVGHGAGRAVGGRKGEDESADRGGAGEERPRPSRVVEREERRRPADGKPRRKPPPRSDPSGNRGRSS</sequence>